<dbReference type="AlphaFoldDB" id="A0A1M7MEP0"/>
<dbReference type="InterPro" id="IPR036866">
    <property type="entry name" value="RibonucZ/Hydroxyglut_hydro"/>
</dbReference>
<evidence type="ECO:0000259" key="1">
    <source>
        <dbReference type="SMART" id="SM00849"/>
    </source>
</evidence>
<dbReference type="SMART" id="SM00849">
    <property type="entry name" value="Lactamase_B"/>
    <property type="match status" value="1"/>
</dbReference>
<dbReference type="InterPro" id="IPR052926">
    <property type="entry name" value="Metallo-beta-lactamase_dom"/>
</dbReference>
<dbReference type="Pfam" id="PF00753">
    <property type="entry name" value="Lactamase_B"/>
    <property type="match status" value="1"/>
</dbReference>
<proteinExistence type="predicted"/>
<dbReference type="EMBL" id="FRCR01000021">
    <property type="protein sequence ID" value="SHM89307.1"/>
    <property type="molecule type" value="Genomic_DNA"/>
</dbReference>
<dbReference type="STRING" id="447595.SAMN05660826_02268"/>
<dbReference type="Proteomes" id="UP000184375">
    <property type="component" value="Unassembled WGS sequence"/>
</dbReference>
<keyword evidence="3" id="KW-1185">Reference proteome</keyword>
<dbReference type="CDD" id="cd07713">
    <property type="entry name" value="DHPS-like_MBL-fold"/>
    <property type="match status" value="1"/>
</dbReference>
<dbReference type="InterPro" id="IPR041712">
    <property type="entry name" value="DHPS-like_MBL-fold"/>
</dbReference>
<evidence type="ECO:0000313" key="2">
    <source>
        <dbReference type="EMBL" id="SHM89307.1"/>
    </source>
</evidence>
<evidence type="ECO:0000313" key="3">
    <source>
        <dbReference type="Proteomes" id="UP000184375"/>
    </source>
</evidence>
<sequence length="283" mass="31507">MEIKATVLCENYVMFNEGAVAEHGWAVFLETKAGNYLFDTGQGKALINNAMVLKKDLSSLKGIILSHHHYDHTGGLLEVLLVSGPVDVYSHPDLFKESYSLRREGKPLHIGVPFRREVLENAGANFCFNRDWREIAPGIYLTGEVPRRTKFEKGDDKLAVMTKEGLVKDNMLDDQSLVIESGDGIYIILGCAHSGVINTIMYAIERTGKERIKALIGGTHLGAVGEEQRKMSIKTLRDFNIERIGVAHCTGLKASFELMREFGERFFFCNVGSVLEISCLHVA</sequence>
<name>A0A1M7MEP0_9FIRM</name>
<dbReference type="RefSeq" id="WP_073258521.1">
    <property type="nucleotide sequence ID" value="NZ_FRCR01000021.1"/>
</dbReference>
<organism evidence="2 3">
    <name type="scientific">Caldanaerovirga acetigignens</name>
    <dbReference type="NCBI Taxonomy" id="447595"/>
    <lineage>
        <taxon>Bacteria</taxon>
        <taxon>Bacillati</taxon>
        <taxon>Bacillota</taxon>
        <taxon>Clostridia</taxon>
        <taxon>Thermosediminibacterales</taxon>
        <taxon>Thermosediminibacteraceae</taxon>
        <taxon>Caldanaerovirga</taxon>
    </lineage>
</organism>
<protein>
    <submittedName>
        <fullName evidence="2">7,8-dihydropterin-6-yl-methyl-4-(Beta-D-ribofuranosyl)aminobenzene 5'-phosphate synthase</fullName>
    </submittedName>
</protein>
<reference evidence="3" key="1">
    <citation type="submission" date="2016-11" db="EMBL/GenBank/DDBJ databases">
        <authorList>
            <person name="Varghese N."/>
            <person name="Submissions S."/>
        </authorList>
    </citation>
    <scope>NUCLEOTIDE SEQUENCE [LARGE SCALE GENOMIC DNA]</scope>
    <source>
        <strain evidence="3">DSM 18802</strain>
    </source>
</reference>
<dbReference type="PANTHER" id="PTHR13754">
    <property type="entry name" value="METALLO-BETA-LACTAMASE SUPERFAMILY PROTEIN"/>
    <property type="match status" value="1"/>
</dbReference>
<dbReference type="InterPro" id="IPR001279">
    <property type="entry name" value="Metallo-B-lactamas"/>
</dbReference>
<dbReference type="Gene3D" id="3.60.15.10">
    <property type="entry name" value="Ribonuclease Z/Hydroxyacylglutathione hydrolase-like"/>
    <property type="match status" value="1"/>
</dbReference>
<dbReference type="GO" id="GO:0016740">
    <property type="term" value="F:transferase activity"/>
    <property type="evidence" value="ECO:0007669"/>
    <property type="project" value="TreeGrafter"/>
</dbReference>
<dbReference type="PANTHER" id="PTHR13754:SF13">
    <property type="entry name" value="METALLO-BETA-LACTAMASE SUPERFAMILY PROTEIN (AFU_ORTHOLOGUE AFUA_3G07630)"/>
    <property type="match status" value="1"/>
</dbReference>
<dbReference type="SUPFAM" id="SSF56281">
    <property type="entry name" value="Metallo-hydrolase/oxidoreductase"/>
    <property type="match status" value="1"/>
</dbReference>
<dbReference type="OrthoDB" id="9803916at2"/>
<feature type="domain" description="Metallo-beta-lactamase" evidence="1">
    <location>
        <begin position="23"/>
        <end position="248"/>
    </location>
</feature>
<accession>A0A1M7MEP0</accession>
<gene>
    <name evidence="2" type="ORF">SAMN05660826_02268</name>
</gene>